<organism evidence="1 2">
    <name type="scientific">Rhizobium favelukesii</name>
    <dbReference type="NCBI Taxonomy" id="348824"/>
    <lineage>
        <taxon>Bacteria</taxon>
        <taxon>Pseudomonadati</taxon>
        <taxon>Pseudomonadota</taxon>
        <taxon>Alphaproteobacteria</taxon>
        <taxon>Hyphomicrobiales</taxon>
        <taxon>Rhizobiaceae</taxon>
        <taxon>Rhizobium/Agrobacterium group</taxon>
        <taxon>Rhizobium</taxon>
    </lineage>
</organism>
<dbReference type="HOGENOM" id="CLU_2119154_0_0_5"/>
<dbReference type="eggNOG" id="COG1961">
    <property type="taxonomic scope" value="Bacteria"/>
</dbReference>
<proteinExistence type="predicted"/>
<dbReference type="KEGG" id="rhl:LPU83_3402"/>
<evidence type="ECO:0000313" key="1">
    <source>
        <dbReference type="EMBL" id="CDM59047.1"/>
    </source>
</evidence>
<dbReference type="EMBL" id="HG916852">
    <property type="protein sequence ID" value="CDM59047.1"/>
    <property type="molecule type" value="Genomic_DNA"/>
</dbReference>
<accession>W6RCP5</accession>
<protein>
    <submittedName>
        <fullName evidence="1">Site-specific DNA recombinase</fullName>
    </submittedName>
</protein>
<dbReference type="AlphaFoldDB" id="W6RCP5"/>
<keyword evidence="2" id="KW-1185">Reference proteome</keyword>
<reference evidence="1" key="1">
    <citation type="submission" date="2013-11" db="EMBL/GenBank/DDBJ databases">
        <title>Draft genome sequence of the broad-host-range Rhizobium sp. LPU83 strain, a member of the low-genetic diversity Oregon-like Rhizobium sp. group.</title>
        <authorList>
            <person name="Wibberg D."/>
            <person name="Puehler A."/>
            <person name="Schlueter A."/>
        </authorList>
    </citation>
    <scope>NUCLEOTIDE SEQUENCE [LARGE SCALE GENOMIC DNA]</scope>
    <source>
        <strain evidence="1">LPU83</strain>
    </source>
</reference>
<dbReference type="Proteomes" id="UP000019443">
    <property type="component" value="Chromosome"/>
</dbReference>
<sequence>MLPGLKAERTRLKADLAAEEPASNVIEIKPKAVTKFREDIESLAEILKDRGEEPTIELAKAFREVVSGVVVYPRKAREQYQYEIKGWLSGIAGPELSAVLMVAEEGFEPPTQGL</sequence>
<name>W6RCP5_9HYPH</name>
<evidence type="ECO:0000313" key="2">
    <source>
        <dbReference type="Proteomes" id="UP000019443"/>
    </source>
</evidence>
<gene>
    <name evidence="1" type="ORF">LPU83_3402</name>
</gene>